<dbReference type="RefSeq" id="WP_286018111.1">
    <property type="nucleotide sequence ID" value="NZ_CP127247.1"/>
</dbReference>
<reference evidence="1 2" key="1">
    <citation type="submission" date="2023-06" db="EMBL/GenBank/DDBJ databases">
        <title>Parasedimentitalea psychrophila sp. nov., a psychrophilic bacterium isolated from deep-sea sediment.</title>
        <authorList>
            <person name="Li A."/>
        </authorList>
    </citation>
    <scope>NUCLEOTIDE SEQUENCE [LARGE SCALE GENOMIC DNA]</scope>
    <source>
        <strain evidence="1 2">QS115</strain>
    </source>
</reference>
<keyword evidence="2" id="KW-1185">Reference proteome</keyword>
<name>A0A9Y2KX47_9RHOB</name>
<accession>A0A9Y2KX47</accession>
<sequence>MEYIGEEAIPEAVSVEGFKRSVHMVDCDADDDAAIALLLVAAQQVVVTATGRPFSPLKFAFYIPAGDWSRWWFPCMPVVSITSVEIEDPDAGLVALDASKYRLSRQADEPQLVLRQALPTGAETLRLVATVGHAPDVAAAAPMRHAVILLTKEWFEAGIAVEDPANPPRLSFGFRALIRQQRYRRPCEFSGG</sequence>
<dbReference type="EMBL" id="CP127247">
    <property type="protein sequence ID" value="WIY23347.1"/>
    <property type="molecule type" value="Genomic_DNA"/>
</dbReference>
<evidence type="ECO:0000313" key="2">
    <source>
        <dbReference type="Proteomes" id="UP001238334"/>
    </source>
</evidence>
<dbReference type="Gene3D" id="1.10.3230.30">
    <property type="entry name" value="Phage gp6-like head-tail connector protein"/>
    <property type="match status" value="1"/>
</dbReference>
<protein>
    <submittedName>
        <fullName evidence="1">Uncharacterized protein</fullName>
    </submittedName>
</protein>
<dbReference type="InterPro" id="IPR011738">
    <property type="entry name" value="Phage_CHP"/>
</dbReference>
<dbReference type="AlphaFoldDB" id="A0A9Y2KX47"/>
<gene>
    <name evidence="1" type="ORF">QPJ95_11790</name>
</gene>
<dbReference type="Proteomes" id="UP001238334">
    <property type="component" value="Chromosome"/>
</dbReference>
<proteinExistence type="predicted"/>
<evidence type="ECO:0000313" key="1">
    <source>
        <dbReference type="EMBL" id="WIY23347.1"/>
    </source>
</evidence>
<dbReference type="KEGG" id="ppso:QPJ95_11790"/>
<organism evidence="1 2">
    <name type="scientific">Parasedimentitalea psychrophila</name>
    <dbReference type="NCBI Taxonomy" id="2997337"/>
    <lineage>
        <taxon>Bacteria</taxon>
        <taxon>Pseudomonadati</taxon>
        <taxon>Pseudomonadota</taxon>
        <taxon>Alphaproteobacteria</taxon>
        <taxon>Rhodobacterales</taxon>
        <taxon>Paracoccaceae</taxon>
        <taxon>Parasedimentitalea</taxon>
    </lineage>
</organism>
<dbReference type="NCBIfam" id="TIGR02215">
    <property type="entry name" value="phage_chp_gp8"/>
    <property type="match status" value="1"/>
</dbReference>